<dbReference type="GeneID" id="34609360"/>
<dbReference type="EMBL" id="KV878341">
    <property type="protein sequence ID" value="OJJ47052.1"/>
    <property type="molecule type" value="Genomic_DNA"/>
</dbReference>
<keyword evidence="8" id="KW-1185">Reference proteome</keyword>
<dbReference type="FunFam" id="3.20.20.80:FF:000130">
    <property type="entry name" value="Endoglucanase C"/>
    <property type="match status" value="1"/>
</dbReference>
<sequence length="473" mass="55215">MATGILKVQGDKIVDGNGDTIVLRGAAIGGWMNMENFITGYPGHESQHRASMCEVLGKEKYEFFFDRWLEYFFTDADAKFFADLELNCIRIPFNFRHFEDDMNPRVLKESGFKHLDRVVEICAKHKIYTILDMHTAPGGQNPDWHSDNPTNYAAFWEYKDHQDRTVWLWKQIAARYKGNPWVAGYNPLNEPCDPQHVRLPAFYERVEKEIREVDPDHILWLDGNTFAMEWRGFDKVLPNCVYSIHDYAAMGFPFGERYTGTETQKATLERQYLRKVDFMNEHKTPIWNGEFGPVYANPQIDGDAASINQERYNLLGEQLRIYDKYQISWSIWLYKDVGLQGMLHTSPHSKWNQTIQSFLEKKNLLWLDAWGRRPSEGPKAALKPLIEWIDKVNPIAGRETYPTPWNTERHLLRAVFQTFLAASFSDDFAELFRGMDEADLDALAHSFHFDECVQREGLNEILRQHAHLSRESN</sequence>
<dbReference type="InterPro" id="IPR001547">
    <property type="entry name" value="Glyco_hydro_5"/>
</dbReference>
<dbReference type="PANTHER" id="PTHR31297:SF13">
    <property type="entry name" value="PUTATIVE-RELATED"/>
    <property type="match status" value="1"/>
</dbReference>
<evidence type="ECO:0000313" key="7">
    <source>
        <dbReference type="EMBL" id="OJJ47052.1"/>
    </source>
</evidence>
<name>A0A1L9SIJ8_9EURO</name>
<dbReference type="InterPro" id="IPR050386">
    <property type="entry name" value="Glycosyl_hydrolase_5"/>
</dbReference>
<keyword evidence="4" id="KW-0961">Cell wall biogenesis/degradation</keyword>
<proteinExistence type="inferred from homology"/>
<evidence type="ECO:0000256" key="5">
    <source>
        <dbReference type="RuleBase" id="RU361153"/>
    </source>
</evidence>
<dbReference type="GO" id="GO:0009986">
    <property type="term" value="C:cell surface"/>
    <property type="evidence" value="ECO:0007669"/>
    <property type="project" value="TreeGrafter"/>
</dbReference>
<comment type="similarity">
    <text evidence="1 5">Belongs to the glycosyl hydrolase 5 (cellulase A) family.</text>
</comment>
<feature type="domain" description="Glycoside hydrolase family 5" evidence="6">
    <location>
        <begin position="68"/>
        <end position="335"/>
    </location>
</feature>
<dbReference type="GO" id="GO:0005576">
    <property type="term" value="C:extracellular region"/>
    <property type="evidence" value="ECO:0007669"/>
    <property type="project" value="TreeGrafter"/>
</dbReference>
<reference evidence="8" key="1">
    <citation type="journal article" date="2017" name="Genome Biol.">
        <title>Comparative genomics reveals high biological diversity and specific adaptations in the industrially and medically important fungal genus Aspergillus.</title>
        <authorList>
            <person name="de Vries R.P."/>
            <person name="Riley R."/>
            <person name="Wiebenga A."/>
            <person name="Aguilar-Osorio G."/>
            <person name="Amillis S."/>
            <person name="Uchima C.A."/>
            <person name="Anderluh G."/>
            <person name="Asadollahi M."/>
            <person name="Askin M."/>
            <person name="Barry K."/>
            <person name="Battaglia E."/>
            <person name="Bayram O."/>
            <person name="Benocci T."/>
            <person name="Braus-Stromeyer S.A."/>
            <person name="Caldana C."/>
            <person name="Canovas D."/>
            <person name="Cerqueira G.C."/>
            <person name="Chen F."/>
            <person name="Chen W."/>
            <person name="Choi C."/>
            <person name="Clum A."/>
            <person name="Dos Santos R.A."/>
            <person name="Damasio A.R."/>
            <person name="Diallinas G."/>
            <person name="Emri T."/>
            <person name="Fekete E."/>
            <person name="Flipphi M."/>
            <person name="Freyberg S."/>
            <person name="Gallo A."/>
            <person name="Gournas C."/>
            <person name="Habgood R."/>
            <person name="Hainaut M."/>
            <person name="Harispe M.L."/>
            <person name="Henrissat B."/>
            <person name="Hilden K.S."/>
            <person name="Hope R."/>
            <person name="Hossain A."/>
            <person name="Karabika E."/>
            <person name="Karaffa L."/>
            <person name="Karanyi Z."/>
            <person name="Krasevec N."/>
            <person name="Kuo A."/>
            <person name="Kusch H."/>
            <person name="LaButti K."/>
            <person name="Lagendijk E.L."/>
            <person name="Lapidus A."/>
            <person name="Levasseur A."/>
            <person name="Lindquist E."/>
            <person name="Lipzen A."/>
            <person name="Logrieco A.F."/>
            <person name="MacCabe A."/>
            <person name="Maekelae M.R."/>
            <person name="Malavazi I."/>
            <person name="Melin P."/>
            <person name="Meyer V."/>
            <person name="Mielnichuk N."/>
            <person name="Miskei M."/>
            <person name="Molnar A.P."/>
            <person name="Mule G."/>
            <person name="Ngan C.Y."/>
            <person name="Orejas M."/>
            <person name="Orosz E."/>
            <person name="Ouedraogo J.P."/>
            <person name="Overkamp K.M."/>
            <person name="Park H.-S."/>
            <person name="Perrone G."/>
            <person name="Piumi F."/>
            <person name="Punt P.J."/>
            <person name="Ram A.F."/>
            <person name="Ramon A."/>
            <person name="Rauscher S."/>
            <person name="Record E."/>
            <person name="Riano-Pachon D.M."/>
            <person name="Robert V."/>
            <person name="Roehrig J."/>
            <person name="Ruller R."/>
            <person name="Salamov A."/>
            <person name="Salih N.S."/>
            <person name="Samson R.A."/>
            <person name="Sandor E."/>
            <person name="Sanguinetti M."/>
            <person name="Schuetze T."/>
            <person name="Sepcic K."/>
            <person name="Shelest E."/>
            <person name="Sherlock G."/>
            <person name="Sophianopoulou V."/>
            <person name="Squina F.M."/>
            <person name="Sun H."/>
            <person name="Susca A."/>
            <person name="Todd R.B."/>
            <person name="Tsang A."/>
            <person name="Unkles S.E."/>
            <person name="van de Wiele N."/>
            <person name="van Rossen-Uffink D."/>
            <person name="Oliveira J.V."/>
            <person name="Vesth T.C."/>
            <person name="Visser J."/>
            <person name="Yu J.-H."/>
            <person name="Zhou M."/>
            <person name="Andersen M.R."/>
            <person name="Archer D.B."/>
            <person name="Baker S.E."/>
            <person name="Benoit I."/>
            <person name="Brakhage A.A."/>
            <person name="Braus G.H."/>
            <person name="Fischer R."/>
            <person name="Frisvad J.C."/>
            <person name="Goldman G.H."/>
            <person name="Houbraken J."/>
            <person name="Oakley B."/>
            <person name="Pocsi I."/>
            <person name="Scazzocchio C."/>
            <person name="Seiboth B."/>
            <person name="vanKuyk P.A."/>
            <person name="Wortman J."/>
            <person name="Dyer P.S."/>
            <person name="Grigoriev I.V."/>
        </authorList>
    </citation>
    <scope>NUCLEOTIDE SEQUENCE [LARGE SCALE GENOMIC DNA]</scope>
    <source>
        <strain evidence="8">CBS 506.65</strain>
    </source>
</reference>
<accession>A0A1L9SIJ8</accession>
<dbReference type="Proteomes" id="UP000184188">
    <property type="component" value="Unassembled WGS sequence"/>
</dbReference>
<dbReference type="PANTHER" id="PTHR31297">
    <property type="entry name" value="GLUCAN ENDO-1,6-BETA-GLUCOSIDASE B"/>
    <property type="match status" value="1"/>
</dbReference>
<dbReference type="STRING" id="1073090.A0A1L9SIJ8"/>
<evidence type="ECO:0000259" key="6">
    <source>
        <dbReference type="Pfam" id="PF00150"/>
    </source>
</evidence>
<evidence type="ECO:0000256" key="4">
    <source>
        <dbReference type="ARBA" id="ARBA00023316"/>
    </source>
</evidence>
<dbReference type="RefSeq" id="XP_022581562.1">
    <property type="nucleotide sequence ID" value="XM_022722895.1"/>
</dbReference>
<keyword evidence="3 5" id="KW-0326">Glycosidase</keyword>
<gene>
    <name evidence="7" type="ORF">ASPZODRAFT_131983</name>
</gene>
<dbReference type="InterPro" id="IPR017853">
    <property type="entry name" value="GH"/>
</dbReference>
<dbReference type="GO" id="GO:0009251">
    <property type="term" value="P:glucan catabolic process"/>
    <property type="evidence" value="ECO:0007669"/>
    <property type="project" value="TreeGrafter"/>
</dbReference>
<dbReference type="VEuPathDB" id="FungiDB:ASPZODRAFT_131983"/>
<dbReference type="GO" id="GO:0008422">
    <property type="term" value="F:beta-glucosidase activity"/>
    <property type="evidence" value="ECO:0007669"/>
    <property type="project" value="TreeGrafter"/>
</dbReference>
<dbReference type="OrthoDB" id="1887033at2759"/>
<dbReference type="Gene3D" id="3.20.20.80">
    <property type="entry name" value="Glycosidases"/>
    <property type="match status" value="1"/>
</dbReference>
<dbReference type="SUPFAM" id="SSF51445">
    <property type="entry name" value="(Trans)glycosidases"/>
    <property type="match status" value="1"/>
</dbReference>
<keyword evidence="2 5" id="KW-0378">Hydrolase</keyword>
<evidence type="ECO:0000256" key="3">
    <source>
        <dbReference type="ARBA" id="ARBA00023295"/>
    </source>
</evidence>
<dbReference type="AlphaFoldDB" id="A0A1L9SIJ8"/>
<evidence type="ECO:0000313" key="8">
    <source>
        <dbReference type="Proteomes" id="UP000184188"/>
    </source>
</evidence>
<evidence type="ECO:0000256" key="2">
    <source>
        <dbReference type="ARBA" id="ARBA00022801"/>
    </source>
</evidence>
<dbReference type="GO" id="GO:0071555">
    <property type="term" value="P:cell wall organization"/>
    <property type="evidence" value="ECO:0007669"/>
    <property type="project" value="UniProtKB-KW"/>
</dbReference>
<protein>
    <recommendedName>
        <fullName evidence="6">Glycoside hydrolase family 5 domain-containing protein</fullName>
    </recommendedName>
</protein>
<organism evidence="7 8">
    <name type="scientific">Penicilliopsis zonata CBS 506.65</name>
    <dbReference type="NCBI Taxonomy" id="1073090"/>
    <lineage>
        <taxon>Eukaryota</taxon>
        <taxon>Fungi</taxon>
        <taxon>Dikarya</taxon>
        <taxon>Ascomycota</taxon>
        <taxon>Pezizomycotina</taxon>
        <taxon>Eurotiomycetes</taxon>
        <taxon>Eurotiomycetidae</taxon>
        <taxon>Eurotiales</taxon>
        <taxon>Aspergillaceae</taxon>
        <taxon>Penicilliopsis</taxon>
    </lineage>
</organism>
<evidence type="ECO:0000256" key="1">
    <source>
        <dbReference type="ARBA" id="ARBA00005641"/>
    </source>
</evidence>
<dbReference type="Pfam" id="PF00150">
    <property type="entry name" value="Cellulase"/>
    <property type="match status" value="1"/>
</dbReference>